<name>A0A9P8VNQ0_9PEZI</name>
<accession>A0A9P8VNQ0</accession>
<dbReference type="Proteomes" id="UP000770015">
    <property type="component" value="Unassembled WGS sequence"/>
</dbReference>
<dbReference type="AlphaFoldDB" id="A0A9P8VNQ0"/>
<proteinExistence type="predicted"/>
<comment type="caution">
    <text evidence="1">The sequence shown here is derived from an EMBL/GenBank/DDBJ whole genome shotgun (WGS) entry which is preliminary data.</text>
</comment>
<evidence type="ECO:0000313" key="1">
    <source>
        <dbReference type="EMBL" id="KAH6697597.1"/>
    </source>
</evidence>
<reference evidence="1" key="1">
    <citation type="journal article" date="2021" name="Nat. Commun.">
        <title>Genetic determinants of endophytism in the Arabidopsis root mycobiome.</title>
        <authorList>
            <person name="Mesny F."/>
            <person name="Miyauchi S."/>
            <person name="Thiergart T."/>
            <person name="Pickel B."/>
            <person name="Atanasova L."/>
            <person name="Karlsson M."/>
            <person name="Huettel B."/>
            <person name="Barry K.W."/>
            <person name="Haridas S."/>
            <person name="Chen C."/>
            <person name="Bauer D."/>
            <person name="Andreopoulos W."/>
            <person name="Pangilinan J."/>
            <person name="LaButti K."/>
            <person name="Riley R."/>
            <person name="Lipzen A."/>
            <person name="Clum A."/>
            <person name="Drula E."/>
            <person name="Henrissat B."/>
            <person name="Kohler A."/>
            <person name="Grigoriev I.V."/>
            <person name="Martin F.M."/>
            <person name="Hacquard S."/>
        </authorList>
    </citation>
    <scope>NUCLEOTIDE SEQUENCE</scope>
    <source>
        <strain evidence="1">MPI-SDFR-AT-0117</strain>
    </source>
</reference>
<sequence>MSTGDGGADSSSSLTLPPPPPAAHVSINVFPASHLEHLPVFVLFYFRPTCLQQPSCFGCLQDTANCTSGALRVWRLPAAAPALGPLLSTVAVNQRASPMPRACLPPFPSDIASCLGTAGDLQNIRHHCLFCTSAPRSPPPNLYHHFHFPLVKSHSRLRRLLASPPRLQTRRHSSFDFDWRHSTLPSRSSSRLSVCRDSIPAHFPLPSSISSLVLFRRHMSPLHSKVCLLLLPANPFTSLSPSCNTNTSTTPIAAAPLCPAHPPHHHLLLVLSYLLRHDSLVCPDTTPAHQLLRFDSLRLHMARH</sequence>
<evidence type="ECO:0000313" key="2">
    <source>
        <dbReference type="Proteomes" id="UP000770015"/>
    </source>
</evidence>
<organism evidence="1 2">
    <name type="scientific">Plectosphaerella plurivora</name>
    <dbReference type="NCBI Taxonomy" id="936078"/>
    <lineage>
        <taxon>Eukaryota</taxon>
        <taxon>Fungi</taxon>
        <taxon>Dikarya</taxon>
        <taxon>Ascomycota</taxon>
        <taxon>Pezizomycotina</taxon>
        <taxon>Sordariomycetes</taxon>
        <taxon>Hypocreomycetidae</taxon>
        <taxon>Glomerellales</taxon>
        <taxon>Plectosphaerellaceae</taxon>
        <taxon>Plectosphaerella</taxon>
    </lineage>
</organism>
<gene>
    <name evidence="1" type="ORF">F5X68DRAFT_5767</name>
</gene>
<keyword evidence="2" id="KW-1185">Reference proteome</keyword>
<protein>
    <submittedName>
        <fullName evidence="1">Uncharacterized protein</fullName>
    </submittedName>
</protein>
<dbReference type="EMBL" id="JAGSXJ010000001">
    <property type="protein sequence ID" value="KAH6697597.1"/>
    <property type="molecule type" value="Genomic_DNA"/>
</dbReference>